<dbReference type="VEuPathDB" id="FungiDB:DFL_007792"/>
<dbReference type="GeneID" id="93590103"/>
<name>A0A436ZXE8_ARTFL</name>
<dbReference type="Gene3D" id="3.80.10.10">
    <property type="entry name" value="Ribonuclease Inhibitor"/>
    <property type="match status" value="1"/>
</dbReference>
<dbReference type="AlphaFoldDB" id="A0A436ZXE8"/>
<dbReference type="Proteomes" id="UP000283090">
    <property type="component" value="Unassembled WGS sequence"/>
</dbReference>
<dbReference type="OrthoDB" id="5315805at2759"/>
<dbReference type="InterPro" id="IPR032675">
    <property type="entry name" value="LRR_dom_sf"/>
</dbReference>
<keyword evidence="2" id="KW-1185">Reference proteome</keyword>
<reference evidence="1 2" key="1">
    <citation type="submission" date="2019-01" db="EMBL/GenBank/DDBJ databases">
        <title>Intercellular communication is required for trap formation in the nematode-trapping fungus Duddingtonia flagrans.</title>
        <authorList>
            <person name="Youssar L."/>
            <person name="Wernet V."/>
            <person name="Hensel N."/>
            <person name="Hildebrandt H.-G."/>
            <person name="Fischer R."/>
        </authorList>
    </citation>
    <scope>NUCLEOTIDE SEQUENCE [LARGE SCALE GENOMIC DNA]</scope>
    <source>
        <strain evidence="1 2">CBS H-5679</strain>
    </source>
</reference>
<protein>
    <recommendedName>
        <fullName evidence="3">F-box domain-containing protein</fullName>
    </recommendedName>
</protein>
<proteinExistence type="predicted"/>
<dbReference type="SUPFAM" id="SSF52047">
    <property type="entry name" value="RNI-like"/>
    <property type="match status" value="1"/>
</dbReference>
<dbReference type="EMBL" id="SAEB01000009">
    <property type="protein sequence ID" value="RVD83405.1"/>
    <property type="molecule type" value="Genomic_DNA"/>
</dbReference>
<comment type="caution">
    <text evidence="1">The sequence shown here is derived from an EMBL/GenBank/DDBJ whole genome shotgun (WGS) entry which is preliminary data.</text>
</comment>
<dbReference type="RefSeq" id="XP_067488949.1">
    <property type="nucleotide sequence ID" value="XM_067637431.1"/>
</dbReference>
<evidence type="ECO:0000313" key="2">
    <source>
        <dbReference type="Proteomes" id="UP000283090"/>
    </source>
</evidence>
<organism evidence="1 2">
    <name type="scientific">Arthrobotrys flagrans</name>
    <name type="common">Nematode-trapping fungus</name>
    <name type="synonym">Trichothecium flagrans</name>
    <dbReference type="NCBI Taxonomy" id="97331"/>
    <lineage>
        <taxon>Eukaryota</taxon>
        <taxon>Fungi</taxon>
        <taxon>Dikarya</taxon>
        <taxon>Ascomycota</taxon>
        <taxon>Pezizomycotina</taxon>
        <taxon>Orbiliomycetes</taxon>
        <taxon>Orbiliales</taxon>
        <taxon>Orbiliaceae</taxon>
        <taxon>Arthrobotrys</taxon>
    </lineage>
</organism>
<sequence>MSSLLLLLPPEITDLIFSTFTTHQSSQVRLLSKSHNARFHSHFRTIIFTRLRLNTYPSTLLHLSKITASGAGPWIQHITFSSKPFSKLNPTVLLSTVGDGDGAPRTGSKEERYTLTDILHHLPNLRSIGFDTTCNVSYWKEIIASISKSQASAVETLRSPPGKMLVSELELSSFEMERYHHGFSKLKTLEMHTAGVVTENLWSWISTVGKNNLEDLTIRNSRSSNNTTEPVPNAHDGFLPPNFELQNLKRLHLDDFNLTVRDITLLLSPTSQIEKINLSKCQIPKDQAQSWFAILTYLKQNTFPRLNNLKLTLSGYYNGITTYDLPDLKINNEMSGKPWNSRGTKCEVKLRSGAWNTYVVRKYLWEELERTAEGGLTAEEFWESLTNGKWTSKRATRLKRIMKIREVSRSEYGERGDPRLYAKIRAINREVDSDCEDVCY</sequence>
<gene>
    <name evidence="1" type="ORF">DFL_007792</name>
</gene>
<evidence type="ECO:0000313" key="1">
    <source>
        <dbReference type="EMBL" id="RVD83405.1"/>
    </source>
</evidence>
<accession>A0A436ZXE8</accession>
<evidence type="ECO:0008006" key="3">
    <source>
        <dbReference type="Google" id="ProtNLM"/>
    </source>
</evidence>